<proteinExistence type="predicted"/>
<organism evidence="2">
    <name type="scientific">Tanacetum cinerariifolium</name>
    <name type="common">Dalmatian daisy</name>
    <name type="synonym">Chrysanthemum cinerariifolium</name>
    <dbReference type="NCBI Taxonomy" id="118510"/>
    <lineage>
        <taxon>Eukaryota</taxon>
        <taxon>Viridiplantae</taxon>
        <taxon>Streptophyta</taxon>
        <taxon>Embryophyta</taxon>
        <taxon>Tracheophyta</taxon>
        <taxon>Spermatophyta</taxon>
        <taxon>Magnoliopsida</taxon>
        <taxon>eudicotyledons</taxon>
        <taxon>Gunneridae</taxon>
        <taxon>Pentapetalae</taxon>
        <taxon>asterids</taxon>
        <taxon>campanulids</taxon>
        <taxon>Asterales</taxon>
        <taxon>Asteraceae</taxon>
        <taxon>Asteroideae</taxon>
        <taxon>Anthemideae</taxon>
        <taxon>Anthemidinae</taxon>
        <taxon>Tanacetum</taxon>
    </lineage>
</organism>
<accession>A0A699RE06</accession>
<feature type="non-terminal residue" evidence="2">
    <location>
        <position position="1"/>
    </location>
</feature>
<comment type="caution">
    <text evidence="2">The sequence shown here is derived from an EMBL/GenBank/DDBJ whole genome shotgun (WGS) entry which is preliminary data.</text>
</comment>
<feature type="compositionally biased region" description="Acidic residues" evidence="1">
    <location>
        <begin position="1"/>
        <end position="20"/>
    </location>
</feature>
<name>A0A699RE06_TANCI</name>
<dbReference type="AlphaFoldDB" id="A0A699RE06"/>
<feature type="non-terminal residue" evidence="2">
    <location>
        <position position="142"/>
    </location>
</feature>
<dbReference type="EMBL" id="BKCJ011093386">
    <property type="protein sequence ID" value="GFC84185.1"/>
    <property type="molecule type" value="Genomic_DNA"/>
</dbReference>
<feature type="region of interest" description="Disordered" evidence="1">
    <location>
        <begin position="1"/>
        <end position="62"/>
    </location>
</feature>
<evidence type="ECO:0000256" key="1">
    <source>
        <dbReference type="SAM" id="MobiDB-lite"/>
    </source>
</evidence>
<sequence length="142" mass="15884">DDDQEYDDEYAEETRDEEIFDPIPQTPKSSDDEGNGEEDLGLNVGGEEGHIEEEEEEEDELYRDTPTLVAPLPMTAPTMTPSTIATITTTSQTVNEQLEAEVLTRSSHSSRTSYAVVVDLSEMELKKILIEKMEGNKSIQRS</sequence>
<feature type="compositionally biased region" description="Acidic residues" evidence="1">
    <location>
        <begin position="50"/>
        <end position="61"/>
    </location>
</feature>
<protein>
    <submittedName>
        <fullName evidence="2">Uncharacterized protein</fullName>
    </submittedName>
</protein>
<reference evidence="2" key="1">
    <citation type="journal article" date="2019" name="Sci. Rep.">
        <title>Draft genome of Tanacetum cinerariifolium, the natural source of mosquito coil.</title>
        <authorList>
            <person name="Yamashiro T."/>
            <person name="Shiraishi A."/>
            <person name="Satake H."/>
            <person name="Nakayama K."/>
        </authorList>
    </citation>
    <scope>NUCLEOTIDE SEQUENCE</scope>
</reference>
<gene>
    <name evidence="2" type="ORF">Tci_856155</name>
</gene>
<evidence type="ECO:0000313" key="2">
    <source>
        <dbReference type="EMBL" id="GFC84185.1"/>
    </source>
</evidence>